<dbReference type="InterPro" id="IPR011990">
    <property type="entry name" value="TPR-like_helical_dom_sf"/>
</dbReference>
<dbReference type="SUPFAM" id="SSF48452">
    <property type="entry name" value="TPR-like"/>
    <property type="match status" value="1"/>
</dbReference>
<evidence type="ECO:0000256" key="1">
    <source>
        <dbReference type="PROSITE-ProRule" id="PRU00339"/>
    </source>
</evidence>
<dbReference type="RefSeq" id="WP_211550119.1">
    <property type="nucleotide sequence ID" value="NZ_JAGTUF010000015.1"/>
</dbReference>
<keyword evidence="1" id="KW-0802">TPR repeat</keyword>
<comment type="caution">
    <text evidence="3">The sequence shown here is derived from an EMBL/GenBank/DDBJ whole genome shotgun (WGS) entry which is preliminary data.</text>
</comment>
<feature type="repeat" description="TPR" evidence="1">
    <location>
        <begin position="106"/>
        <end position="139"/>
    </location>
</feature>
<name>A0ABS5IER0_9PROT</name>
<evidence type="ECO:0000259" key="2">
    <source>
        <dbReference type="Pfam" id="PF12770"/>
    </source>
</evidence>
<accession>A0ABS5IER0</accession>
<sequence length="1275" mass="142074">MKGWRQIDISKWRTNDFAFLHGEAVLPSVFPHYFDIYFEEGSAPQKCRGSPSATENERTRTLVWDMFGSLRHRHGAMEWDGVPHESRCKSGYYDIPPPFSFDDKDAAHHNFMGIYYSVCDHWRAAMEAFSKAVSLDPENHEYCFNYAYVRSRDESRVGVISQSLYSFDLETKALMQRAYRSASGHIGYKIGLAVCYFNVDEYDLSADLYLESYRDISSKLKIVGQHANGLALYNAIASYALADRWSTVRHLCRELLNYLQVEPSALNDHHIDATVHMRELALQHEHGNTGPINLIARLSLSEALEKSPYFRRIRQEMRNDLEASKGSARSANSINQEQIRELVGHIESVLEVAGDRVSQLANATAAAAAAMLPPPAILSDYAQSNADLKSHLGGNPLDATAHETLFRLRDRYGRATRLDSAHHLAAAYFDEGYRVDAVLLLGATPPCLSQLDVSIFSEDERAVLGRGIFFGFCYSLEPSDGPALLCEALGHFAKLNFEDERFTPLLPLLVFAARLHLAASEMFSDADGAKVPWKEQSHWLSSIGVAEDTYDSYSRYYRAHPRDLRDFNRAVALTERAVTLAEKAGDPQLPAYRTELAGLLLKAFARSSHREARIRAYGILDDMLAGGHLDVLAGHMGRLVADAGRLLEAPKYLPQAALRIGRRLRDATDLFDRLGEIARILRRNLPMREDKEHWIGASETLGRMAAHAWYLRGKPERAVAWLEAGQASLQSDLLRLYEVNLGHLPDAWQAVQLDYETARDRWVEAGRNGRAAETQAAWRALEKITGELEELGFGPQLAPAAAGAARAAARAMGKPLVYLSATDHGVLAFMATPKGRVIGTKLSVDGKWLSQRLHRHLRRYDDFRTALQAWKALREAKGLDDLANQRHPAMTWITDAEDADIARSRLEPRITHFLDDLELLSRDLVEVMAPLVDMVKRYGFTSVVVVPCGELVLLPLQLAAYRPTQQRRLRRLVTALGLADTVKCHPGKGHCGLEPPQEAVLDKISLVFSPNASVLLRRKEVGERPSIGAYGLWDDELDSKGQATCEIVARHTPHAAEENRDLDPEEVLARLRSARHFAYLGHGSAVAGPRALDLSGLAWKVGRHWTRLSIRSLLADEFPHLDHADLTACDGARANPDVPSEVVLLPTALLYAGARTVSAHSWTVLNSHAIELSRRFHQRWAANPEADRAELQRQIQVEYRDSNVAPNLTGRHAFDVSVVITEEEAEAIAEAMEDPWPDPTKRLPSGHPYAWASVQCWGMAMGGLGHGMQGGGDVG</sequence>
<evidence type="ECO:0000313" key="4">
    <source>
        <dbReference type="Proteomes" id="UP000680714"/>
    </source>
</evidence>
<feature type="domain" description="CHAT" evidence="2">
    <location>
        <begin position="928"/>
        <end position="1258"/>
    </location>
</feature>
<protein>
    <submittedName>
        <fullName evidence="3">CHAT domain-containing protein</fullName>
    </submittedName>
</protein>
<dbReference type="Pfam" id="PF12770">
    <property type="entry name" value="CHAT"/>
    <property type="match status" value="1"/>
</dbReference>
<keyword evidence="4" id="KW-1185">Reference proteome</keyword>
<dbReference type="Gene3D" id="1.25.40.10">
    <property type="entry name" value="Tetratricopeptide repeat domain"/>
    <property type="match status" value="1"/>
</dbReference>
<dbReference type="EMBL" id="JAGTUF010000015">
    <property type="protein sequence ID" value="MBR9972899.1"/>
    <property type="molecule type" value="Genomic_DNA"/>
</dbReference>
<dbReference type="InterPro" id="IPR024983">
    <property type="entry name" value="CHAT_dom"/>
</dbReference>
<dbReference type="InterPro" id="IPR019734">
    <property type="entry name" value="TPR_rpt"/>
</dbReference>
<dbReference type="PROSITE" id="PS50005">
    <property type="entry name" value="TPR"/>
    <property type="match status" value="1"/>
</dbReference>
<proteinExistence type="predicted"/>
<evidence type="ECO:0000313" key="3">
    <source>
        <dbReference type="EMBL" id="MBR9972899.1"/>
    </source>
</evidence>
<reference evidence="3 4" key="1">
    <citation type="submission" date="2021-04" db="EMBL/GenBank/DDBJ databases">
        <title>Magnetospirillum sulfuroxidans sp. nov., a facultative chemolithoautotrophic sulfur-oxidizing alphaproteobacterium isolated from freshwater sediment and proposals for Paramagetospirillum gen. nov., and Magnetospirillaceae fam. nov.</title>
        <authorList>
            <person name="Koziaeva V."/>
            <person name="Geelhoed J.S."/>
            <person name="Sorokin D.Y."/>
            <person name="Grouzdev D.S."/>
        </authorList>
    </citation>
    <scope>NUCLEOTIDE SEQUENCE [LARGE SCALE GENOMIC DNA]</scope>
    <source>
        <strain evidence="3 4">J10</strain>
    </source>
</reference>
<gene>
    <name evidence="3" type="ORF">KEC16_14340</name>
</gene>
<dbReference type="Proteomes" id="UP000680714">
    <property type="component" value="Unassembled WGS sequence"/>
</dbReference>
<organism evidence="3 4">
    <name type="scientific">Magnetospirillum sulfuroxidans</name>
    <dbReference type="NCBI Taxonomy" id="611300"/>
    <lineage>
        <taxon>Bacteria</taxon>
        <taxon>Pseudomonadati</taxon>
        <taxon>Pseudomonadota</taxon>
        <taxon>Alphaproteobacteria</taxon>
        <taxon>Rhodospirillales</taxon>
        <taxon>Rhodospirillaceae</taxon>
        <taxon>Magnetospirillum</taxon>
    </lineage>
</organism>